<organism evidence="2 3">
    <name type="scientific">Novosphingobium subterraneum</name>
    <dbReference type="NCBI Taxonomy" id="48936"/>
    <lineage>
        <taxon>Bacteria</taxon>
        <taxon>Pseudomonadati</taxon>
        <taxon>Pseudomonadota</taxon>
        <taxon>Alphaproteobacteria</taxon>
        <taxon>Sphingomonadales</taxon>
        <taxon>Sphingomonadaceae</taxon>
        <taxon>Novosphingobium</taxon>
    </lineage>
</organism>
<comment type="caution">
    <text evidence="2">The sequence shown here is derived from an EMBL/GenBank/DDBJ whole genome shotgun (WGS) entry which is preliminary data.</text>
</comment>
<gene>
    <name evidence="2" type="ORF">NJ75_04416</name>
</gene>
<feature type="domain" description="Toprim" evidence="1">
    <location>
        <begin position="198"/>
        <end position="267"/>
    </location>
</feature>
<dbReference type="STRING" id="48936.NJ75_04416"/>
<evidence type="ECO:0000313" key="2">
    <source>
        <dbReference type="EMBL" id="KHS42050.1"/>
    </source>
</evidence>
<dbReference type="InterPro" id="IPR034154">
    <property type="entry name" value="TOPRIM_DnaG/twinkle"/>
</dbReference>
<dbReference type="Pfam" id="PF13362">
    <property type="entry name" value="Toprim_3"/>
    <property type="match status" value="1"/>
</dbReference>
<dbReference type="InterPro" id="IPR006171">
    <property type="entry name" value="TOPRIM_dom"/>
</dbReference>
<dbReference type="Proteomes" id="UP000031338">
    <property type="component" value="Unassembled WGS sequence"/>
</dbReference>
<dbReference type="PATRIC" id="fig|48936.3.peg.4455"/>
<evidence type="ECO:0000313" key="3">
    <source>
        <dbReference type="Proteomes" id="UP000031338"/>
    </source>
</evidence>
<proteinExistence type="predicted"/>
<protein>
    <submittedName>
        <fullName evidence="2">Virulence-associated protein E</fullName>
    </submittedName>
</protein>
<dbReference type="SMART" id="SM00493">
    <property type="entry name" value="TOPRIM"/>
    <property type="match status" value="1"/>
</dbReference>
<dbReference type="EMBL" id="JRVC01000033">
    <property type="protein sequence ID" value="KHS42050.1"/>
    <property type="molecule type" value="Genomic_DNA"/>
</dbReference>
<keyword evidence="3" id="KW-1185">Reference proteome</keyword>
<dbReference type="AlphaFoldDB" id="A0A0B8ZGC3"/>
<dbReference type="Gene3D" id="3.40.1360.10">
    <property type="match status" value="1"/>
</dbReference>
<dbReference type="Pfam" id="PF23639">
    <property type="entry name" value="DUF7146"/>
    <property type="match status" value="1"/>
</dbReference>
<dbReference type="CDD" id="cd01029">
    <property type="entry name" value="TOPRIM_primases"/>
    <property type="match status" value="1"/>
</dbReference>
<reference evidence="2 3" key="1">
    <citation type="submission" date="2014-10" db="EMBL/GenBank/DDBJ databases">
        <title>Draft genome sequence of Novosphingobium subterraneum DSM 12447.</title>
        <authorList>
            <person name="Gan H.M."/>
            <person name="Gan H.Y."/>
            <person name="Savka M.A."/>
        </authorList>
    </citation>
    <scope>NUCLEOTIDE SEQUENCE [LARGE SCALE GENOMIC DNA]</scope>
    <source>
        <strain evidence="2 3">DSM 12447</strain>
    </source>
</reference>
<dbReference type="InterPro" id="IPR055570">
    <property type="entry name" value="DUF7146"/>
</dbReference>
<name>A0A0B8ZGC3_9SPHN</name>
<evidence type="ECO:0000259" key="1">
    <source>
        <dbReference type="SMART" id="SM00493"/>
    </source>
</evidence>
<sequence length="287" mass="31365">MAKGMKRFAPTPRLQSLVQRLGGRWYGDYAMCRCPAHDDRIPSLSLRQGQRAILVTCHAGCPRETVVRLLGLDRAPVSGVPATPLPNVCHVTSSAALALWSRAGTVEDTLAMRYLCDLRGFPRTSVRALHDIRYLERCPLGSGKSASYRPALLVAMRKADRVCAMQRIFLDPQTAACTGKFVLGRAVGAAWSNGHPSSVMGICEGFESAAAFTCLTGIQAFATMGAARFHQIDLPQGLERLILLADNDREGHRAQRRASRTLARPGLDIETLWPSRGLNDWADALKQ</sequence>
<accession>A0A0B8ZGC3</accession>